<feature type="transmembrane region" description="Helical" evidence="1">
    <location>
        <begin position="270"/>
        <end position="291"/>
    </location>
</feature>
<name>A0A6G0TG43_APHGL</name>
<feature type="transmembrane region" description="Helical" evidence="1">
    <location>
        <begin position="337"/>
        <end position="360"/>
    </location>
</feature>
<organism evidence="2 3">
    <name type="scientific">Aphis glycines</name>
    <name type="common">Soybean aphid</name>
    <dbReference type="NCBI Taxonomy" id="307491"/>
    <lineage>
        <taxon>Eukaryota</taxon>
        <taxon>Metazoa</taxon>
        <taxon>Ecdysozoa</taxon>
        <taxon>Arthropoda</taxon>
        <taxon>Hexapoda</taxon>
        <taxon>Insecta</taxon>
        <taxon>Pterygota</taxon>
        <taxon>Neoptera</taxon>
        <taxon>Paraneoptera</taxon>
        <taxon>Hemiptera</taxon>
        <taxon>Sternorrhyncha</taxon>
        <taxon>Aphidomorpha</taxon>
        <taxon>Aphidoidea</taxon>
        <taxon>Aphididae</taxon>
        <taxon>Aphidini</taxon>
        <taxon>Aphis</taxon>
        <taxon>Aphis</taxon>
    </lineage>
</organism>
<feature type="transmembrane region" description="Helical" evidence="1">
    <location>
        <begin position="182"/>
        <end position="199"/>
    </location>
</feature>
<keyword evidence="1" id="KW-1133">Transmembrane helix</keyword>
<dbReference type="EMBL" id="VYZN01000040">
    <property type="protein sequence ID" value="KAE9531968.1"/>
    <property type="molecule type" value="Genomic_DNA"/>
</dbReference>
<dbReference type="Proteomes" id="UP000475862">
    <property type="component" value="Unassembled WGS sequence"/>
</dbReference>
<keyword evidence="1" id="KW-0472">Membrane</keyword>
<protein>
    <submittedName>
        <fullName evidence="2">Uncharacterized protein</fullName>
    </submittedName>
</protein>
<keyword evidence="1" id="KW-0812">Transmembrane</keyword>
<reference evidence="2 3" key="1">
    <citation type="submission" date="2019-08" db="EMBL/GenBank/DDBJ databases">
        <title>The genome of the soybean aphid Biotype 1, its phylome, world population structure and adaptation to the North American continent.</title>
        <authorList>
            <person name="Giordano R."/>
            <person name="Donthu R.K."/>
            <person name="Hernandez A.G."/>
            <person name="Wright C.L."/>
            <person name="Zimin A.V."/>
        </authorList>
    </citation>
    <scope>NUCLEOTIDE SEQUENCE [LARGE SCALE GENOMIC DNA]</scope>
    <source>
        <tissue evidence="2">Whole aphids</tissue>
    </source>
</reference>
<feature type="transmembrane region" description="Helical" evidence="1">
    <location>
        <begin position="43"/>
        <end position="62"/>
    </location>
</feature>
<accession>A0A6G0TG43</accession>
<evidence type="ECO:0000313" key="2">
    <source>
        <dbReference type="EMBL" id="KAE9531968.1"/>
    </source>
</evidence>
<gene>
    <name evidence="2" type="ORF">AGLY_010170</name>
</gene>
<keyword evidence="3" id="KW-1185">Reference proteome</keyword>
<proteinExistence type="predicted"/>
<dbReference type="AlphaFoldDB" id="A0A6G0TG43"/>
<evidence type="ECO:0000256" key="1">
    <source>
        <dbReference type="SAM" id="Phobius"/>
    </source>
</evidence>
<comment type="caution">
    <text evidence="2">The sequence shown here is derived from an EMBL/GenBank/DDBJ whole genome shotgun (WGS) entry which is preliminary data.</text>
</comment>
<evidence type="ECO:0000313" key="3">
    <source>
        <dbReference type="Proteomes" id="UP000475862"/>
    </source>
</evidence>
<feature type="transmembrane region" description="Helical" evidence="1">
    <location>
        <begin position="297"/>
        <end position="316"/>
    </location>
</feature>
<feature type="transmembrane region" description="Helical" evidence="1">
    <location>
        <begin position="211"/>
        <end position="233"/>
    </location>
</feature>
<sequence>MSLGLGMAKLSWPLSAAVAFAADGDTVVAAAAAVVAVTKDVPAAAIIAVIVVMMRMVFVLAVRVATRLTVVDDIVVVVVMGVVMEVIVVGNGPEQTVATGGHFFGRRVPERQALLDFGRGRSAQIARRRRRRLGPLFVQNLGGHPLTGSVSVRGRVVTNALYAAQRFGLWPAGRRGRPRRRVLFLLAAARAVAAARLPLLRRVPANDLRPASAATAFGVVVLVVFGPTGGRIVTLFAPRPQTPLQTALLPTRLVRVHVVGRRRFLRDDDVVVAFVVVVVFVVAVAVVIVIVVVDDGFHVAVVLVFFFFFLPLLFCCDQRYNLCSFSRYCFVKKNIKLMNLLMVYIKNILIIEYLMCILGITQLPISAAVRYHSNGKK</sequence>